<dbReference type="InterPro" id="IPR027417">
    <property type="entry name" value="P-loop_NTPase"/>
</dbReference>
<dbReference type="PANTHER" id="PTHR43820:SF2">
    <property type="entry name" value="ABC TRANSPORTER ATP-BINDING PROTEIN"/>
    <property type="match status" value="1"/>
</dbReference>
<dbReference type="CDD" id="cd03224">
    <property type="entry name" value="ABC_TM1139_LivF_branched"/>
    <property type="match status" value="1"/>
</dbReference>
<dbReference type="Gene3D" id="3.40.50.300">
    <property type="entry name" value="P-loop containing nucleotide triphosphate hydrolases"/>
    <property type="match status" value="1"/>
</dbReference>
<sequence>MHNDNTILRIEALNAYYGQAHVVQDVSMELGAECVALLGRNGAGKTTLARSLLGLRPPQMTGQVELEGTSLAGLKPYTISQLGVGYVPQGRRLFPSLTVMEHLQVVERHSTTGSNWTIDQIFDFFPSLAERRKALGQHLSGGELSMLAIARALMTNPRCLILDEPTEGLAPTIVERVCNGLTNLVKQGIPVLLIEQNLKATELAANRVYVMNVGRIVYEAPTEDFLKDPQTRDQYLGLSGIQA</sequence>
<accession>A0ABV8UJS6</accession>
<evidence type="ECO:0000259" key="6">
    <source>
        <dbReference type="PROSITE" id="PS50893"/>
    </source>
</evidence>
<evidence type="ECO:0000313" key="7">
    <source>
        <dbReference type="EMBL" id="MFC4350749.1"/>
    </source>
</evidence>
<dbReference type="InterPro" id="IPR017871">
    <property type="entry name" value="ABC_transporter-like_CS"/>
</dbReference>
<evidence type="ECO:0000256" key="2">
    <source>
        <dbReference type="ARBA" id="ARBA00022448"/>
    </source>
</evidence>
<comment type="similarity">
    <text evidence="1">Belongs to the ABC transporter superfamily.</text>
</comment>
<reference evidence="8" key="1">
    <citation type="journal article" date="2019" name="Int. J. Syst. Evol. Microbiol.">
        <title>The Global Catalogue of Microorganisms (GCM) 10K type strain sequencing project: providing services to taxonomists for standard genome sequencing and annotation.</title>
        <authorList>
            <consortium name="The Broad Institute Genomics Platform"/>
            <consortium name="The Broad Institute Genome Sequencing Center for Infectious Disease"/>
            <person name="Wu L."/>
            <person name="Ma J."/>
        </authorList>
    </citation>
    <scope>NUCLEOTIDE SEQUENCE [LARGE SCALE GENOMIC DNA]</scope>
    <source>
        <strain evidence="8">CECT 8472</strain>
    </source>
</reference>
<name>A0ABV8UJS6_9PROT</name>
<evidence type="ECO:0000313" key="8">
    <source>
        <dbReference type="Proteomes" id="UP001595799"/>
    </source>
</evidence>
<evidence type="ECO:0000256" key="4">
    <source>
        <dbReference type="ARBA" id="ARBA00022840"/>
    </source>
</evidence>
<evidence type="ECO:0000256" key="3">
    <source>
        <dbReference type="ARBA" id="ARBA00022741"/>
    </source>
</evidence>
<comment type="caution">
    <text evidence="7">The sequence shown here is derived from an EMBL/GenBank/DDBJ whole genome shotgun (WGS) entry which is preliminary data.</text>
</comment>
<keyword evidence="2" id="KW-0813">Transport</keyword>
<keyword evidence="8" id="KW-1185">Reference proteome</keyword>
<dbReference type="SUPFAM" id="SSF52540">
    <property type="entry name" value="P-loop containing nucleoside triphosphate hydrolases"/>
    <property type="match status" value="1"/>
</dbReference>
<dbReference type="PROSITE" id="PS50893">
    <property type="entry name" value="ABC_TRANSPORTER_2"/>
    <property type="match status" value="1"/>
</dbReference>
<proteinExistence type="inferred from homology"/>
<evidence type="ECO:0000256" key="1">
    <source>
        <dbReference type="ARBA" id="ARBA00005417"/>
    </source>
</evidence>
<dbReference type="GO" id="GO:0005524">
    <property type="term" value="F:ATP binding"/>
    <property type="evidence" value="ECO:0007669"/>
    <property type="project" value="UniProtKB-KW"/>
</dbReference>
<keyword evidence="5" id="KW-0029">Amino-acid transport</keyword>
<dbReference type="InterPro" id="IPR003593">
    <property type="entry name" value="AAA+_ATPase"/>
</dbReference>
<dbReference type="InterPro" id="IPR003439">
    <property type="entry name" value="ABC_transporter-like_ATP-bd"/>
</dbReference>
<dbReference type="EMBL" id="JBHSCW010000002">
    <property type="protein sequence ID" value="MFC4350749.1"/>
    <property type="molecule type" value="Genomic_DNA"/>
</dbReference>
<evidence type="ECO:0000256" key="5">
    <source>
        <dbReference type="ARBA" id="ARBA00022970"/>
    </source>
</evidence>
<dbReference type="InterPro" id="IPR052156">
    <property type="entry name" value="BCAA_Transport_ATP-bd_LivF"/>
</dbReference>
<dbReference type="Pfam" id="PF00005">
    <property type="entry name" value="ABC_tran"/>
    <property type="match status" value="1"/>
</dbReference>
<gene>
    <name evidence="7" type="ORF">ACFOW6_04240</name>
</gene>
<dbReference type="SMART" id="SM00382">
    <property type="entry name" value="AAA"/>
    <property type="match status" value="1"/>
</dbReference>
<organism evidence="7 8">
    <name type="scientific">Fodinicurvata halophila</name>
    <dbReference type="NCBI Taxonomy" id="1419723"/>
    <lineage>
        <taxon>Bacteria</taxon>
        <taxon>Pseudomonadati</taxon>
        <taxon>Pseudomonadota</taxon>
        <taxon>Alphaproteobacteria</taxon>
        <taxon>Rhodospirillales</taxon>
        <taxon>Rhodovibrionaceae</taxon>
        <taxon>Fodinicurvata</taxon>
    </lineage>
</organism>
<dbReference type="RefSeq" id="WP_382421094.1">
    <property type="nucleotide sequence ID" value="NZ_JBHSCW010000002.1"/>
</dbReference>
<dbReference type="Proteomes" id="UP001595799">
    <property type="component" value="Unassembled WGS sequence"/>
</dbReference>
<feature type="domain" description="ABC transporter" evidence="6">
    <location>
        <begin position="8"/>
        <end position="238"/>
    </location>
</feature>
<keyword evidence="4 7" id="KW-0067">ATP-binding</keyword>
<dbReference type="PANTHER" id="PTHR43820">
    <property type="entry name" value="HIGH-AFFINITY BRANCHED-CHAIN AMINO ACID TRANSPORT ATP-BINDING PROTEIN LIVF"/>
    <property type="match status" value="1"/>
</dbReference>
<dbReference type="PROSITE" id="PS00211">
    <property type="entry name" value="ABC_TRANSPORTER_1"/>
    <property type="match status" value="1"/>
</dbReference>
<protein>
    <submittedName>
        <fullName evidence="7">ABC transporter ATP-binding protein</fullName>
    </submittedName>
</protein>
<keyword evidence="3" id="KW-0547">Nucleotide-binding</keyword>